<dbReference type="EMBL" id="JYDU01000050">
    <property type="protein sequence ID" value="KRX95863.1"/>
    <property type="molecule type" value="Genomic_DNA"/>
</dbReference>
<dbReference type="EMBL" id="JYDR01000015">
    <property type="protein sequence ID" value="KRY75791.1"/>
    <property type="molecule type" value="Genomic_DNA"/>
</dbReference>
<evidence type="ECO:0000313" key="5">
    <source>
        <dbReference type="Proteomes" id="UP000054805"/>
    </source>
</evidence>
<dbReference type="AlphaFoldDB" id="A0A0V1EPX0"/>
<comment type="caution">
    <text evidence="2">The sequence shown here is derived from an EMBL/GenBank/DDBJ whole genome shotgun (WGS) entry which is preliminary data.</text>
</comment>
<dbReference type="Proteomes" id="UP000054632">
    <property type="component" value="Unassembled WGS sequence"/>
</dbReference>
<protein>
    <submittedName>
        <fullName evidence="2">Uncharacterized protein</fullName>
    </submittedName>
</protein>
<evidence type="ECO:0000313" key="1">
    <source>
        <dbReference type="EMBL" id="KRX95863.1"/>
    </source>
</evidence>
<evidence type="ECO:0000313" key="2">
    <source>
        <dbReference type="EMBL" id="KRY75791.1"/>
    </source>
</evidence>
<dbReference type="EMBL" id="JYDS01000104">
    <property type="protein sequence ID" value="KRZ25278.1"/>
    <property type="molecule type" value="Genomic_DNA"/>
</dbReference>
<organism evidence="2 4">
    <name type="scientific">Trichinella pseudospiralis</name>
    <name type="common">Parasitic roundworm</name>
    <dbReference type="NCBI Taxonomy" id="6337"/>
    <lineage>
        <taxon>Eukaryota</taxon>
        <taxon>Metazoa</taxon>
        <taxon>Ecdysozoa</taxon>
        <taxon>Nematoda</taxon>
        <taxon>Enoplea</taxon>
        <taxon>Dorylaimia</taxon>
        <taxon>Trichinellida</taxon>
        <taxon>Trichinellidae</taxon>
        <taxon>Trichinella</taxon>
    </lineage>
</organism>
<accession>A0A0V1EPX0</accession>
<sequence>MNGILNFDLASANLHELDKTDAKVCQLSSLSRMVCLSNRHGLQPSLGTLDRYKEMPFSLELETEH</sequence>
<gene>
    <name evidence="2" type="ORF">T4A_1341</name>
    <name evidence="3" type="ORF">T4B_10098</name>
    <name evidence="1" type="ORF">T4E_9950</name>
</gene>
<dbReference type="Proteomes" id="UP000054805">
    <property type="component" value="Unassembled WGS sequence"/>
</dbReference>
<reference evidence="4 5" key="1">
    <citation type="submission" date="2015-01" db="EMBL/GenBank/DDBJ databases">
        <title>Evolution of Trichinella species and genotypes.</title>
        <authorList>
            <person name="Korhonen P.K."/>
            <person name="Edoardo P."/>
            <person name="Giuseppe L.R."/>
            <person name="Gasser R.B."/>
        </authorList>
    </citation>
    <scope>NUCLEOTIDE SEQUENCE [LARGE SCALE GENOMIC DNA]</scope>
    <source>
        <strain evidence="2">ISS13</strain>
        <strain evidence="1">ISS141</strain>
        <strain evidence="3">ISS588</strain>
    </source>
</reference>
<proteinExistence type="predicted"/>
<evidence type="ECO:0000313" key="4">
    <source>
        <dbReference type="Proteomes" id="UP000054632"/>
    </source>
</evidence>
<evidence type="ECO:0000313" key="3">
    <source>
        <dbReference type="EMBL" id="KRZ25278.1"/>
    </source>
</evidence>
<name>A0A0V1EPX0_TRIPS</name>
<keyword evidence="5" id="KW-1185">Reference proteome</keyword>
<dbReference type="Proteomes" id="UP000054815">
    <property type="component" value="Unassembled WGS sequence"/>
</dbReference>